<dbReference type="Pfam" id="PF08808">
    <property type="entry name" value="RES"/>
    <property type="match status" value="1"/>
</dbReference>
<organism evidence="1">
    <name type="scientific">Agrobacterium tumefaciens</name>
    <dbReference type="NCBI Taxonomy" id="358"/>
    <lineage>
        <taxon>Bacteria</taxon>
        <taxon>Pseudomonadati</taxon>
        <taxon>Pseudomonadota</taxon>
        <taxon>Alphaproteobacteria</taxon>
        <taxon>Hyphomicrobiales</taxon>
        <taxon>Rhizobiaceae</taxon>
        <taxon>Rhizobium/Agrobacterium group</taxon>
        <taxon>Agrobacterium</taxon>
        <taxon>Agrobacterium tumefaciens complex</taxon>
    </lineage>
</organism>
<dbReference type="AlphaFoldDB" id="A5WYA0"/>
<dbReference type="InterPro" id="IPR014914">
    <property type="entry name" value="RES_dom"/>
</dbReference>
<sequence>MVVWTRSLLRPSVISADTVKLDPKTVADLALAFRPNAWLRVLPRAHMATPLGMGFGNSRFSSPHRRFRLAYIAQDLPTAIAETIVRDRFEGSADRVLDETEFEDWAIAEVSAVDPLTVLDLRTTGLLKLGVSTDAARAKTHNDGQALSEAVYGSFDADGLLYASRLTGAHCLAVYDRAVTRKLAATPAIELLRHPGLVPALKEIGVSVRSARSP</sequence>
<evidence type="ECO:0000313" key="1">
    <source>
        <dbReference type="EMBL" id="AAZ50568.1"/>
    </source>
</evidence>
<dbReference type="SMART" id="SM00953">
    <property type="entry name" value="RES"/>
    <property type="match status" value="1"/>
</dbReference>
<gene>
    <name evidence="1" type="ORF">pTiBo185</name>
</gene>
<protein>
    <submittedName>
        <fullName evidence="1">Orf_Bo185</fullName>
    </submittedName>
</protein>
<geneLocation type="plasmid" evidence="1">
    <name>pTiBo542</name>
</geneLocation>
<accession>A5WYA0</accession>
<dbReference type="EMBL" id="DQ058764">
    <property type="protein sequence ID" value="AAZ50568.1"/>
    <property type="molecule type" value="Genomic_DNA"/>
</dbReference>
<reference evidence="1" key="1">
    <citation type="submission" date="2005-05" db="EMBL/GenBank/DDBJ databases">
        <title>Complete sequence of the Ti plasmid pTiBo542 from the supervirulent Agrobacterium tumefaciens strain Bo542.</title>
        <authorList>
            <person name="Oger P.M."/>
            <person name="Farrand S.K."/>
            <person name="Olsen G.J."/>
            <person name="Reich C."/>
        </authorList>
    </citation>
    <scope>NUCLEOTIDE SEQUENCE</scope>
    <source>
        <strain evidence="1">Bo542</strain>
        <plasmid evidence="1">pTiBo542</plasmid>
    </source>
</reference>
<proteinExistence type="predicted"/>
<name>A5WYA0_AGRTU</name>
<keyword evidence="1" id="KW-0614">Plasmid</keyword>